<dbReference type="GO" id="GO:0008893">
    <property type="term" value="F:guanosine-3',5'-bis(diphosphate) 3'-diphosphatase activity"/>
    <property type="evidence" value="ECO:0007669"/>
    <property type="project" value="TreeGrafter"/>
</dbReference>
<protein>
    <submittedName>
        <fullName evidence="1">HD domain-containing protein</fullName>
    </submittedName>
</protein>
<accession>A0A502CKQ8</accession>
<keyword evidence="2" id="KW-1185">Reference proteome</keyword>
<name>A0A502CKQ8_9SPHN</name>
<gene>
    <name evidence="1" type="ORF">EAH84_07340</name>
</gene>
<evidence type="ECO:0000313" key="2">
    <source>
        <dbReference type="Proteomes" id="UP000318413"/>
    </source>
</evidence>
<evidence type="ECO:0000313" key="1">
    <source>
        <dbReference type="EMBL" id="TPG13204.1"/>
    </source>
</evidence>
<organism evidence="1 2">
    <name type="scientific">Sphingomonas oligophenolica</name>
    <dbReference type="NCBI Taxonomy" id="301154"/>
    <lineage>
        <taxon>Bacteria</taxon>
        <taxon>Pseudomonadati</taxon>
        <taxon>Pseudomonadota</taxon>
        <taxon>Alphaproteobacteria</taxon>
        <taxon>Sphingomonadales</taxon>
        <taxon>Sphingomonadaceae</taxon>
        <taxon>Sphingomonas</taxon>
    </lineage>
</organism>
<sequence length="194" mass="21484">MLTDRFDDALSYASRLHREQRRKGTDIPYVAHLLGVASIALENGADEDQAIAALLHDAVEDQGGEPQLQAIRERFGERVAEMVDHCTDAVVDPKPAWRPRKEAYIASLAHKPEASLRVSLADKTHNAGAIVADLAVHGEALWDRFTGGRDGSLWYYEELAKAFTDRIPGPPTDRFAALVVRMRADSNKLLQKSN</sequence>
<dbReference type="PANTHER" id="PTHR46246">
    <property type="entry name" value="GUANOSINE-3',5'-BIS(DIPHOSPHATE) 3'-PYROPHOSPHOHYDROLASE MESH1"/>
    <property type="match status" value="1"/>
</dbReference>
<dbReference type="OrthoDB" id="114045at2"/>
<dbReference type="AlphaFoldDB" id="A0A502CKQ8"/>
<reference evidence="1 2" key="1">
    <citation type="journal article" date="2019" name="Environ. Microbiol.">
        <title>Species interactions and distinct microbial communities in high Arctic permafrost affected cryosols are associated with the CH4 and CO2 gas fluxes.</title>
        <authorList>
            <person name="Altshuler I."/>
            <person name="Hamel J."/>
            <person name="Turney S."/>
            <person name="Magnuson E."/>
            <person name="Levesque R."/>
            <person name="Greer C."/>
            <person name="Whyte L.G."/>
        </authorList>
    </citation>
    <scope>NUCLEOTIDE SEQUENCE [LARGE SCALE GENOMIC DNA]</scope>
    <source>
        <strain evidence="1 2">S5.1</strain>
    </source>
</reference>
<dbReference type="Pfam" id="PF13328">
    <property type="entry name" value="HD_4"/>
    <property type="match status" value="1"/>
</dbReference>
<dbReference type="InterPro" id="IPR052194">
    <property type="entry name" value="MESH1"/>
</dbReference>
<dbReference type="Proteomes" id="UP000318413">
    <property type="component" value="Unassembled WGS sequence"/>
</dbReference>
<dbReference type="EMBL" id="RCZK01000004">
    <property type="protein sequence ID" value="TPG13204.1"/>
    <property type="molecule type" value="Genomic_DNA"/>
</dbReference>
<dbReference type="SUPFAM" id="SSF109604">
    <property type="entry name" value="HD-domain/PDEase-like"/>
    <property type="match status" value="1"/>
</dbReference>
<proteinExistence type="predicted"/>
<dbReference type="RefSeq" id="WP_140869979.1">
    <property type="nucleotide sequence ID" value="NZ_RCZK01000004.1"/>
</dbReference>
<dbReference type="Gene3D" id="1.10.3210.10">
    <property type="entry name" value="Hypothetical protein af1432"/>
    <property type="match status" value="1"/>
</dbReference>
<comment type="caution">
    <text evidence="1">The sequence shown here is derived from an EMBL/GenBank/DDBJ whole genome shotgun (WGS) entry which is preliminary data.</text>
</comment>
<dbReference type="PANTHER" id="PTHR46246:SF1">
    <property type="entry name" value="GUANOSINE-3',5'-BIS(DIPHOSPHATE) 3'-PYROPHOSPHOHYDROLASE MESH1"/>
    <property type="match status" value="1"/>
</dbReference>